<evidence type="ECO:0000313" key="3">
    <source>
        <dbReference type="Proteomes" id="UP001332243"/>
    </source>
</evidence>
<feature type="domain" description="Carboxymuconolactone decarboxylase-like" evidence="1">
    <location>
        <begin position="41"/>
        <end position="108"/>
    </location>
</feature>
<evidence type="ECO:0000259" key="1">
    <source>
        <dbReference type="Pfam" id="PF02627"/>
    </source>
</evidence>
<dbReference type="PANTHER" id="PTHR34846">
    <property type="entry name" value="4-CARBOXYMUCONOLACTONE DECARBOXYLASE FAMILY PROTEIN (AFU_ORTHOLOGUE AFUA_6G11590)"/>
    <property type="match status" value="1"/>
</dbReference>
<dbReference type="InterPro" id="IPR003779">
    <property type="entry name" value="CMD-like"/>
</dbReference>
<proteinExistence type="predicted"/>
<gene>
    <name evidence="2" type="ORF">V1633_36765</name>
</gene>
<protein>
    <submittedName>
        <fullName evidence="2">Carboxymuconolactone decarboxylase family protein</fullName>
    </submittedName>
</protein>
<dbReference type="EMBL" id="JAZGQK010000050">
    <property type="protein sequence ID" value="MEE6264015.1"/>
    <property type="molecule type" value="Genomic_DNA"/>
</dbReference>
<dbReference type="PANTHER" id="PTHR34846:SF11">
    <property type="entry name" value="4-CARBOXYMUCONOLACTONE DECARBOXYLASE FAMILY PROTEIN (AFU_ORTHOLOGUE AFUA_6G11590)"/>
    <property type="match status" value="1"/>
</dbReference>
<dbReference type="InterPro" id="IPR029032">
    <property type="entry name" value="AhpD-like"/>
</dbReference>
<evidence type="ECO:0000313" key="2">
    <source>
        <dbReference type="EMBL" id="MEE6264015.1"/>
    </source>
</evidence>
<sequence length="214" mass="23391">MRIPLFPTDTMTPAQQQVYDKIVHGPRGRLVGPLRVSLHRPDLADAWQHFGQLLRFDTSLPRHLNELAIIVTARRWNAQVEWHVHAPAAVAAGIEPAAVEAIRTGRRPEFTDPDCADVYEFARLLQQRGDVPDDLYDTLVRRWGPVGMVDLSSVIGYYTLVSMTLNVHEVPVPDGAPAPLPPLGPAGDGLPVLPPCHRTGAAVTTNASEPGEPC</sequence>
<reference evidence="2 3" key="1">
    <citation type="submission" date="2024-01" db="EMBL/GenBank/DDBJ databases">
        <title>Genome insights into Plantactinospora sonchi sp. nov.</title>
        <authorList>
            <person name="Wang L."/>
        </authorList>
    </citation>
    <scope>NUCLEOTIDE SEQUENCE [LARGE SCALE GENOMIC DNA]</scope>
    <source>
        <strain evidence="2 3">NEAU-QY2</strain>
    </source>
</reference>
<dbReference type="Gene3D" id="1.20.1290.10">
    <property type="entry name" value="AhpD-like"/>
    <property type="match status" value="1"/>
</dbReference>
<keyword evidence="3" id="KW-1185">Reference proteome</keyword>
<organism evidence="2 3">
    <name type="scientific">Plantactinospora sonchi</name>
    <dbReference type="NCBI Taxonomy" id="1544735"/>
    <lineage>
        <taxon>Bacteria</taxon>
        <taxon>Bacillati</taxon>
        <taxon>Actinomycetota</taxon>
        <taxon>Actinomycetes</taxon>
        <taxon>Micromonosporales</taxon>
        <taxon>Micromonosporaceae</taxon>
        <taxon>Plantactinospora</taxon>
    </lineage>
</organism>
<dbReference type="Pfam" id="PF02627">
    <property type="entry name" value="CMD"/>
    <property type="match status" value="1"/>
</dbReference>
<dbReference type="Proteomes" id="UP001332243">
    <property type="component" value="Unassembled WGS sequence"/>
</dbReference>
<accession>A0ABU7S5D5</accession>
<dbReference type="SUPFAM" id="SSF69118">
    <property type="entry name" value="AhpD-like"/>
    <property type="match status" value="1"/>
</dbReference>
<dbReference type="RefSeq" id="WP_331218806.1">
    <property type="nucleotide sequence ID" value="NZ_JAZGQK010000050.1"/>
</dbReference>
<name>A0ABU7S5D5_9ACTN</name>
<comment type="caution">
    <text evidence="2">The sequence shown here is derived from an EMBL/GenBank/DDBJ whole genome shotgun (WGS) entry which is preliminary data.</text>
</comment>